<keyword evidence="6 9" id="KW-0119">Carbohydrate metabolism</keyword>
<evidence type="ECO:0000256" key="10">
    <source>
        <dbReference type="PIRSR" id="PIRSR004682-1"/>
    </source>
</evidence>
<feature type="site" description="Stabilizes the phosphoryl group" evidence="12">
    <location>
        <position position="101"/>
    </location>
</feature>
<dbReference type="AlphaFoldDB" id="D5V318"/>
<dbReference type="EC" id="3.1.3.-" evidence="9"/>
<evidence type="ECO:0000313" key="14">
    <source>
        <dbReference type="EMBL" id="ADG92600.1"/>
    </source>
</evidence>
<comment type="subcellular location">
    <subcellularLocation>
        <location evidence="1 9">Cytoplasm</location>
    </subcellularLocation>
</comment>
<evidence type="ECO:0000256" key="8">
    <source>
        <dbReference type="ARBA" id="ARBA00061616"/>
    </source>
</evidence>
<dbReference type="SUPFAM" id="SSF56784">
    <property type="entry name" value="HAD-like"/>
    <property type="match status" value="1"/>
</dbReference>
<evidence type="ECO:0000313" key="15">
    <source>
        <dbReference type="Proteomes" id="UP000000939"/>
    </source>
</evidence>
<dbReference type="InterPro" id="IPR006549">
    <property type="entry name" value="HAD-SF_hydro_IIIA"/>
</dbReference>
<dbReference type="NCBIfam" id="TIGR00213">
    <property type="entry name" value="GmhB_yaeD"/>
    <property type="match status" value="1"/>
</dbReference>
<feature type="binding site" evidence="13">
    <location>
        <position position="97"/>
    </location>
    <ligand>
        <name>Zn(2+)</name>
        <dbReference type="ChEBI" id="CHEBI:29105"/>
    </ligand>
</feature>
<keyword evidence="4 9" id="KW-0378">Hydrolase</keyword>
<evidence type="ECO:0000256" key="1">
    <source>
        <dbReference type="ARBA" id="ARBA00004496"/>
    </source>
</evidence>
<name>D5V318_ARCNC</name>
<dbReference type="InterPro" id="IPR036412">
    <property type="entry name" value="HAD-like_sf"/>
</dbReference>
<accession>D5V318</accession>
<dbReference type="GO" id="GO:0005737">
    <property type="term" value="C:cytoplasm"/>
    <property type="evidence" value="ECO:0007669"/>
    <property type="project" value="UniProtKB-SubCell"/>
</dbReference>
<dbReference type="FunFam" id="3.40.50.1000:FF:000037">
    <property type="entry name" value="D,D-heptose 1,7-bisphosphate phosphatase"/>
    <property type="match status" value="1"/>
</dbReference>
<dbReference type="InterPro" id="IPR004446">
    <property type="entry name" value="Heptose_bisP_phosphatase"/>
</dbReference>
<feature type="site" description="Stabilizes the phosphoryl group" evidence="12">
    <location>
        <position position="50"/>
    </location>
</feature>
<dbReference type="Pfam" id="PF13242">
    <property type="entry name" value="Hydrolase_like"/>
    <property type="match status" value="1"/>
</dbReference>
<dbReference type="NCBIfam" id="NF006506">
    <property type="entry name" value="PRK08942.1"/>
    <property type="match status" value="1"/>
</dbReference>
<dbReference type="PIRSF" id="PIRSF004682">
    <property type="entry name" value="GmhB"/>
    <property type="match status" value="1"/>
</dbReference>
<evidence type="ECO:0000256" key="4">
    <source>
        <dbReference type="ARBA" id="ARBA00022801"/>
    </source>
</evidence>
<proteinExistence type="inferred from homology"/>
<dbReference type="PANTHER" id="PTHR42891">
    <property type="entry name" value="D-GLYCERO-BETA-D-MANNO-HEPTOSE-1,7-BISPHOSPHATE 7-PHOSPHATASE"/>
    <property type="match status" value="1"/>
</dbReference>
<dbReference type="InterPro" id="IPR023214">
    <property type="entry name" value="HAD_sf"/>
</dbReference>
<keyword evidence="3 13" id="KW-0479">Metal-binding</keyword>
<dbReference type="STRING" id="572480.Arnit_0936"/>
<feature type="binding site" evidence="13">
    <location>
        <position position="127"/>
    </location>
    <ligand>
        <name>Mg(2+)</name>
        <dbReference type="ChEBI" id="CHEBI:18420"/>
    </ligand>
</feature>
<organism evidence="14 15">
    <name type="scientific">Arcobacter nitrofigilis (strain ATCC 33309 / DSM 7299 / CCUG 15893 / LMG 7604 / NCTC 12251 / CI)</name>
    <name type="common">Campylobacter nitrofigilis</name>
    <dbReference type="NCBI Taxonomy" id="572480"/>
    <lineage>
        <taxon>Bacteria</taxon>
        <taxon>Pseudomonadati</taxon>
        <taxon>Campylobacterota</taxon>
        <taxon>Epsilonproteobacteria</taxon>
        <taxon>Campylobacterales</taxon>
        <taxon>Arcobacteraceae</taxon>
        <taxon>Arcobacter</taxon>
    </lineage>
</organism>
<dbReference type="Gene3D" id="3.40.50.1000">
    <property type="entry name" value="HAD superfamily/HAD-like"/>
    <property type="match status" value="1"/>
</dbReference>
<dbReference type="HOGENOM" id="CLU_085077_3_1_7"/>
<evidence type="ECO:0000256" key="3">
    <source>
        <dbReference type="ARBA" id="ARBA00022723"/>
    </source>
</evidence>
<feature type="binding site" evidence="11">
    <location>
        <begin position="50"/>
        <end position="53"/>
    </location>
    <ligand>
        <name>substrate</name>
    </ligand>
</feature>
<evidence type="ECO:0000256" key="12">
    <source>
        <dbReference type="PIRSR" id="PIRSR004682-3"/>
    </source>
</evidence>
<evidence type="ECO:0000256" key="7">
    <source>
        <dbReference type="ARBA" id="ARBA00031828"/>
    </source>
</evidence>
<evidence type="ECO:0000256" key="5">
    <source>
        <dbReference type="ARBA" id="ARBA00022833"/>
    </source>
</evidence>
<feature type="binding site" evidence="13">
    <location>
        <position position="10"/>
    </location>
    <ligand>
        <name>Mg(2+)</name>
        <dbReference type="ChEBI" id="CHEBI:18420"/>
    </ligand>
</feature>
<comment type="cofactor">
    <cofactor evidence="13">
        <name>Zn(2+)</name>
        <dbReference type="ChEBI" id="CHEBI:29105"/>
    </cofactor>
</comment>
<sequence length="176" mass="20248">MQKAVFLDRDGVINVEKNYLYKAEDFEFIDGVFDTLKYLQDNDYKLFIITNQSGIGRGYYTQEDFNNLTSWMLNEFAKNGITISQVEFCPHAPMQECNCRKPKTGMIDNILKNHRIDLENSWLIGDKESDILCAINAGIKNTIQVKTGHNFDEKNSLANFVCDSIKELKDIIIPSF</sequence>
<feature type="binding site" evidence="11">
    <location>
        <begin position="100"/>
        <end position="101"/>
    </location>
    <ligand>
        <name>substrate</name>
    </ligand>
</feature>
<feature type="binding site" evidence="13">
    <location>
        <position position="99"/>
    </location>
    <ligand>
        <name>Zn(2+)</name>
        <dbReference type="ChEBI" id="CHEBI:29105"/>
    </ligand>
</feature>
<keyword evidence="15" id="KW-1185">Reference proteome</keyword>
<feature type="site" description="Contributes to substrate recognition" evidence="12">
    <location>
        <position position="100"/>
    </location>
</feature>
<feature type="binding site" evidence="11">
    <location>
        <begin position="16"/>
        <end position="19"/>
    </location>
    <ligand>
        <name>substrate</name>
    </ligand>
</feature>
<feature type="binding site" evidence="11">
    <location>
        <position position="127"/>
    </location>
    <ligand>
        <name>substrate</name>
    </ligand>
</feature>
<evidence type="ECO:0000256" key="6">
    <source>
        <dbReference type="ARBA" id="ARBA00023277"/>
    </source>
</evidence>
<reference evidence="14 15" key="1">
    <citation type="journal article" date="2010" name="Stand. Genomic Sci.">
        <title>Complete genome sequence of Arcobacter nitrofigilis type strain (CI).</title>
        <authorList>
            <person name="Pati A."/>
            <person name="Gronow S."/>
            <person name="Lapidus A."/>
            <person name="Copeland A."/>
            <person name="Glavina Del Rio T."/>
            <person name="Nolan M."/>
            <person name="Lucas S."/>
            <person name="Tice H."/>
            <person name="Cheng J.F."/>
            <person name="Han C."/>
            <person name="Chertkov O."/>
            <person name="Bruce D."/>
            <person name="Tapia R."/>
            <person name="Goodwin L."/>
            <person name="Pitluck S."/>
            <person name="Liolios K."/>
            <person name="Ivanova N."/>
            <person name="Mavromatis K."/>
            <person name="Chen A."/>
            <person name="Palaniappan K."/>
            <person name="Land M."/>
            <person name="Hauser L."/>
            <person name="Chang Y.J."/>
            <person name="Jeffries C.D."/>
            <person name="Detter J.C."/>
            <person name="Rohde M."/>
            <person name="Goker M."/>
            <person name="Bristow J."/>
            <person name="Eisen J.A."/>
            <person name="Markowitz V."/>
            <person name="Hugenholtz P."/>
            <person name="Klenk H.P."/>
            <person name="Kyrpides N.C."/>
        </authorList>
    </citation>
    <scope>NUCLEOTIDE SEQUENCE [LARGE SCALE GENOMIC DNA]</scope>
    <source>
        <strain evidence="15">ATCC 33309 / DSM 7299 / CCUG 15893 / LMG 7604 / NCTC 12251 / CI</strain>
    </source>
</reference>
<feature type="binding site" evidence="11">
    <location>
        <begin position="8"/>
        <end position="10"/>
    </location>
    <ligand>
        <name>substrate</name>
    </ligand>
</feature>
<dbReference type="KEGG" id="ant:Arnit_0936"/>
<dbReference type="GO" id="GO:0005975">
    <property type="term" value="P:carbohydrate metabolic process"/>
    <property type="evidence" value="ECO:0007669"/>
    <property type="project" value="InterPro"/>
</dbReference>
<dbReference type="NCBIfam" id="TIGR01662">
    <property type="entry name" value="HAD-SF-IIIA"/>
    <property type="match status" value="1"/>
</dbReference>
<dbReference type="NCBIfam" id="TIGR01656">
    <property type="entry name" value="Histidinol-ppas"/>
    <property type="match status" value="1"/>
</dbReference>
<dbReference type="RefSeq" id="WP_013134745.1">
    <property type="nucleotide sequence ID" value="NC_014166.1"/>
</dbReference>
<keyword evidence="13" id="KW-0460">Magnesium</keyword>
<dbReference type="InterPro" id="IPR006543">
    <property type="entry name" value="Histidinol-phos"/>
</dbReference>
<evidence type="ECO:0000256" key="2">
    <source>
        <dbReference type="ARBA" id="ARBA00022490"/>
    </source>
</evidence>
<dbReference type="PANTHER" id="PTHR42891:SF1">
    <property type="entry name" value="D-GLYCERO-BETA-D-MANNO-HEPTOSE-1,7-BISPHOSPHATE 7-PHOSPHATASE"/>
    <property type="match status" value="1"/>
</dbReference>
<evidence type="ECO:0000256" key="11">
    <source>
        <dbReference type="PIRSR" id="PIRSR004682-2"/>
    </source>
</evidence>
<keyword evidence="2 9" id="KW-0963">Cytoplasm</keyword>
<protein>
    <recommendedName>
        <fullName evidence="7 9">D,D-heptose 1,7-bisphosphate phosphatase</fullName>
        <ecNumber evidence="9">3.1.3.-</ecNumber>
    </recommendedName>
</protein>
<evidence type="ECO:0000256" key="9">
    <source>
        <dbReference type="PIRNR" id="PIRNR004682"/>
    </source>
</evidence>
<dbReference type="eggNOG" id="COG0241">
    <property type="taxonomic scope" value="Bacteria"/>
</dbReference>
<feature type="binding site" evidence="13">
    <location>
        <position position="8"/>
    </location>
    <ligand>
        <name>Mg(2+)</name>
        <dbReference type="ChEBI" id="CHEBI:18420"/>
    </ligand>
</feature>
<feature type="binding site" evidence="13">
    <location>
        <position position="89"/>
    </location>
    <ligand>
        <name>Zn(2+)</name>
        <dbReference type="ChEBI" id="CHEBI:29105"/>
    </ligand>
</feature>
<dbReference type="GO" id="GO:0016791">
    <property type="term" value="F:phosphatase activity"/>
    <property type="evidence" value="ECO:0007669"/>
    <property type="project" value="InterPro"/>
</dbReference>
<dbReference type="CDD" id="cd07503">
    <property type="entry name" value="HAD_HisB-N"/>
    <property type="match status" value="1"/>
</dbReference>
<comment type="similarity">
    <text evidence="8 9">Belongs to the gmhB family.</text>
</comment>
<dbReference type="GO" id="GO:0046872">
    <property type="term" value="F:metal ion binding"/>
    <property type="evidence" value="ECO:0007669"/>
    <property type="project" value="UniProtKB-KW"/>
</dbReference>
<dbReference type="Proteomes" id="UP000000939">
    <property type="component" value="Chromosome"/>
</dbReference>
<evidence type="ECO:0000256" key="13">
    <source>
        <dbReference type="PIRSR" id="PIRSR004682-4"/>
    </source>
</evidence>
<feature type="active site" description="Proton donor" evidence="10">
    <location>
        <position position="10"/>
    </location>
</feature>
<gene>
    <name evidence="14" type="ordered locus">Arnit_0936</name>
</gene>
<feature type="active site" description="Nucleophile" evidence="10">
    <location>
        <position position="8"/>
    </location>
</feature>
<keyword evidence="5 13" id="KW-0862">Zinc</keyword>
<feature type="binding site" evidence="13">
    <location>
        <position position="91"/>
    </location>
    <ligand>
        <name>Zn(2+)</name>
        <dbReference type="ChEBI" id="CHEBI:29105"/>
    </ligand>
</feature>
<comment type="cofactor">
    <cofactor evidence="13">
        <name>Mg(2+)</name>
        <dbReference type="ChEBI" id="CHEBI:18420"/>
    </cofactor>
</comment>
<dbReference type="EMBL" id="CP001999">
    <property type="protein sequence ID" value="ADG92600.1"/>
    <property type="molecule type" value="Genomic_DNA"/>
</dbReference>
<feature type="binding site" evidence="13">
    <location>
        <position position="126"/>
    </location>
    <ligand>
        <name>Mg(2+)</name>
        <dbReference type="ChEBI" id="CHEBI:18420"/>
    </ligand>
</feature>